<evidence type="ECO:0000256" key="5">
    <source>
        <dbReference type="ARBA" id="ARBA00022574"/>
    </source>
</evidence>
<protein>
    <submittedName>
        <fullName evidence="12">DCAF12</fullName>
    </submittedName>
</protein>
<keyword evidence="13" id="KW-1185">Reference proteome</keyword>
<dbReference type="Gene3D" id="2.130.10.10">
    <property type="entry name" value="YVTN repeat-like/Quinoprotein amine dehydrogenase"/>
    <property type="match status" value="2"/>
</dbReference>
<dbReference type="AlphaFoldDB" id="A0A812EG75"/>
<comment type="subcellular location">
    <subcellularLocation>
        <location evidence="2">Cytoplasm</location>
    </subcellularLocation>
    <subcellularLocation>
        <location evidence="1">Nucleus</location>
    </subcellularLocation>
</comment>
<dbReference type="SMART" id="SM00320">
    <property type="entry name" value="WD40"/>
    <property type="match status" value="2"/>
</dbReference>
<proteinExistence type="inferred from homology"/>
<evidence type="ECO:0000256" key="10">
    <source>
        <dbReference type="PROSITE-ProRule" id="PRU00221"/>
    </source>
</evidence>
<dbReference type="GO" id="GO:0080008">
    <property type="term" value="C:Cul4-RING E3 ubiquitin ligase complex"/>
    <property type="evidence" value="ECO:0007669"/>
    <property type="project" value="TreeGrafter"/>
</dbReference>
<organism evidence="12 13">
    <name type="scientific">Acanthosepion pharaonis</name>
    <name type="common">Pharaoh cuttlefish</name>
    <name type="synonym">Sepia pharaonis</name>
    <dbReference type="NCBI Taxonomy" id="158019"/>
    <lineage>
        <taxon>Eukaryota</taxon>
        <taxon>Metazoa</taxon>
        <taxon>Spiralia</taxon>
        <taxon>Lophotrochozoa</taxon>
        <taxon>Mollusca</taxon>
        <taxon>Cephalopoda</taxon>
        <taxon>Coleoidea</taxon>
        <taxon>Decapodiformes</taxon>
        <taxon>Sepiida</taxon>
        <taxon>Sepiina</taxon>
        <taxon>Sepiidae</taxon>
        <taxon>Acanthosepion</taxon>
    </lineage>
</organism>
<evidence type="ECO:0000256" key="7">
    <source>
        <dbReference type="ARBA" id="ARBA00022786"/>
    </source>
</evidence>
<dbReference type="InterPro" id="IPR056151">
    <property type="entry name" value="Beta-prop_DCAF12"/>
</dbReference>
<sequence length="321" mass="36414">MGTKCNKLIVIDVVTGRMFDIPMLKSSHLSIAPDPCGIHSIEINPSRTYLATGAHNTNDLAVYKLPTFDPICVGEFGHTDWIFDMTWLSDDVIVTGSRDSTIALWRINEKELDTSYELPPRYSHIRPYCIKKCGLAEKIRSFSYCKKRQELALVSLNEYFQTWDMSSTEQVLQLSLPNFREPVCMTYCNERQVYAIGSQAHVTLIDTRLPQEVANIESKEGSSGIRSISFHHDVITLGTGLSVIIFLDMRTRKYLETPMKKHCQLIVGEGWMNKDTNSPLMHETYLNSIYTHNYDDTGTRLFTAGGPMPSDVQGNYAGFWS</sequence>
<dbReference type="GO" id="GO:0005634">
    <property type="term" value="C:nucleus"/>
    <property type="evidence" value="ECO:0007669"/>
    <property type="project" value="UniProtKB-SubCell"/>
</dbReference>
<dbReference type="PANTHER" id="PTHR19860:SF16">
    <property type="entry name" value="DDB1- AND CUL4-ASSOCIATED FACTOR 12"/>
    <property type="match status" value="1"/>
</dbReference>
<gene>
    <name evidence="12" type="ORF">SPHA_74699</name>
</gene>
<name>A0A812EG75_ACAPH</name>
<dbReference type="EMBL" id="CAHIKZ030005437">
    <property type="protein sequence ID" value="CAE1325031.1"/>
    <property type="molecule type" value="Genomic_DNA"/>
</dbReference>
<evidence type="ECO:0000256" key="3">
    <source>
        <dbReference type="ARBA" id="ARBA00004906"/>
    </source>
</evidence>
<dbReference type="PANTHER" id="PTHR19860">
    <property type="entry name" value="DDB1- AND CUL4-ASSOCIATED FACTOR 12-RELATED"/>
    <property type="match status" value="1"/>
</dbReference>
<evidence type="ECO:0000256" key="2">
    <source>
        <dbReference type="ARBA" id="ARBA00004496"/>
    </source>
</evidence>
<evidence type="ECO:0000313" key="12">
    <source>
        <dbReference type="EMBL" id="CAE1325031.1"/>
    </source>
</evidence>
<evidence type="ECO:0000313" key="13">
    <source>
        <dbReference type="Proteomes" id="UP000597762"/>
    </source>
</evidence>
<dbReference type="InterPro" id="IPR036322">
    <property type="entry name" value="WD40_repeat_dom_sf"/>
</dbReference>
<evidence type="ECO:0000259" key="11">
    <source>
        <dbReference type="Pfam" id="PF23760"/>
    </source>
</evidence>
<dbReference type="InterPro" id="IPR001680">
    <property type="entry name" value="WD40_rpt"/>
</dbReference>
<comment type="similarity">
    <text evidence="9">Belongs to the WD repeat DCAF12 family.</text>
</comment>
<evidence type="ECO:0000256" key="1">
    <source>
        <dbReference type="ARBA" id="ARBA00004123"/>
    </source>
</evidence>
<dbReference type="InterPro" id="IPR051191">
    <property type="entry name" value="DCAF12"/>
</dbReference>
<dbReference type="GO" id="GO:0005737">
    <property type="term" value="C:cytoplasm"/>
    <property type="evidence" value="ECO:0007669"/>
    <property type="project" value="UniProtKB-SubCell"/>
</dbReference>
<evidence type="ECO:0000256" key="6">
    <source>
        <dbReference type="ARBA" id="ARBA00022737"/>
    </source>
</evidence>
<keyword evidence="5 10" id="KW-0853">WD repeat</keyword>
<dbReference type="PROSITE" id="PS50082">
    <property type="entry name" value="WD_REPEATS_2"/>
    <property type="match status" value="1"/>
</dbReference>
<dbReference type="InterPro" id="IPR015943">
    <property type="entry name" value="WD40/YVTN_repeat-like_dom_sf"/>
</dbReference>
<dbReference type="SUPFAM" id="SSF50978">
    <property type="entry name" value="WD40 repeat-like"/>
    <property type="match status" value="1"/>
</dbReference>
<comment type="caution">
    <text evidence="12">The sequence shown here is derived from an EMBL/GenBank/DDBJ whole genome shotgun (WGS) entry which is preliminary data.</text>
</comment>
<feature type="repeat" description="WD" evidence="10">
    <location>
        <begin position="75"/>
        <end position="115"/>
    </location>
</feature>
<accession>A0A812EG75</accession>
<dbReference type="OrthoDB" id="9610195at2759"/>
<feature type="domain" description="DDB1- and CUL4-associated factor 12 beta-propeller" evidence="11">
    <location>
        <begin position="2"/>
        <end position="321"/>
    </location>
</feature>
<dbReference type="Pfam" id="PF23760">
    <property type="entry name" value="Beta-prop_DCAF12"/>
    <property type="match status" value="1"/>
</dbReference>
<evidence type="ECO:0000256" key="8">
    <source>
        <dbReference type="ARBA" id="ARBA00023242"/>
    </source>
</evidence>
<comment type="pathway">
    <text evidence="3">Protein modification; protein ubiquitination.</text>
</comment>
<keyword evidence="7" id="KW-0833">Ubl conjugation pathway</keyword>
<reference evidence="12" key="1">
    <citation type="submission" date="2021-01" db="EMBL/GenBank/DDBJ databases">
        <authorList>
            <person name="Li R."/>
            <person name="Bekaert M."/>
        </authorList>
    </citation>
    <scope>NUCLEOTIDE SEQUENCE</scope>
    <source>
        <strain evidence="12">Farmed</strain>
    </source>
</reference>
<dbReference type="PROSITE" id="PS50294">
    <property type="entry name" value="WD_REPEATS_REGION"/>
    <property type="match status" value="1"/>
</dbReference>
<keyword evidence="6" id="KW-0677">Repeat</keyword>
<keyword evidence="8" id="KW-0539">Nucleus</keyword>
<keyword evidence="4" id="KW-0963">Cytoplasm</keyword>
<dbReference type="Proteomes" id="UP000597762">
    <property type="component" value="Unassembled WGS sequence"/>
</dbReference>
<evidence type="ECO:0000256" key="4">
    <source>
        <dbReference type="ARBA" id="ARBA00022490"/>
    </source>
</evidence>
<evidence type="ECO:0000256" key="9">
    <source>
        <dbReference type="ARBA" id="ARBA00038022"/>
    </source>
</evidence>